<name>A0A7J5YDS2_DISMA</name>
<accession>A0A7J5YDS2</accession>
<evidence type="ECO:0000313" key="2">
    <source>
        <dbReference type="EMBL" id="KAF3847585.1"/>
    </source>
</evidence>
<feature type="region of interest" description="Disordered" evidence="1">
    <location>
        <begin position="37"/>
        <end position="66"/>
    </location>
</feature>
<proteinExistence type="predicted"/>
<dbReference type="Proteomes" id="UP000518266">
    <property type="component" value="Unassembled WGS sequence"/>
</dbReference>
<dbReference type="EMBL" id="JAAKFY010000013">
    <property type="protein sequence ID" value="KAF3847585.1"/>
    <property type="molecule type" value="Genomic_DNA"/>
</dbReference>
<keyword evidence="3" id="KW-1185">Reference proteome</keyword>
<organism evidence="2 3">
    <name type="scientific">Dissostichus mawsoni</name>
    <name type="common">Antarctic cod</name>
    <dbReference type="NCBI Taxonomy" id="36200"/>
    <lineage>
        <taxon>Eukaryota</taxon>
        <taxon>Metazoa</taxon>
        <taxon>Chordata</taxon>
        <taxon>Craniata</taxon>
        <taxon>Vertebrata</taxon>
        <taxon>Euteleostomi</taxon>
        <taxon>Actinopterygii</taxon>
        <taxon>Neopterygii</taxon>
        <taxon>Teleostei</taxon>
        <taxon>Neoteleostei</taxon>
        <taxon>Acanthomorphata</taxon>
        <taxon>Eupercaria</taxon>
        <taxon>Perciformes</taxon>
        <taxon>Notothenioidei</taxon>
        <taxon>Nototheniidae</taxon>
        <taxon>Dissostichus</taxon>
    </lineage>
</organism>
<sequence>MTSNQASFAHTRSSIVNTYWAGTHRGLAGGGKKLLLAGSSQQGSTPGKGVRGGLRLETNDMGLVHL</sequence>
<gene>
    <name evidence="2" type="ORF">F7725_020613</name>
</gene>
<evidence type="ECO:0000256" key="1">
    <source>
        <dbReference type="SAM" id="MobiDB-lite"/>
    </source>
</evidence>
<dbReference type="AlphaFoldDB" id="A0A7J5YDS2"/>
<reference evidence="2 3" key="1">
    <citation type="submission" date="2020-03" db="EMBL/GenBank/DDBJ databases">
        <title>Dissostichus mawsoni Genome sequencing and assembly.</title>
        <authorList>
            <person name="Park H."/>
        </authorList>
    </citation>
    <scope>NUCLEOTIDE SEQUENCE [LARGE SCALE GENOMIC DNA]</scope>
    <source>
        <strain evidence="2">DM0001</strain>
        <tissue evidence="2">Muscle</tissue>
    </source>
</reference>
<evidence type="ECO:0000313" key="3">
    <source>
        <dbReference type="Proteomes" id="UP000518266"/>
    </source>
</evidence>
<comment type="caution">
    <text evidence="2">The sequence shown here is derived from an EMBL/GenBank/DDBJ whole genome shotgun (WGS) entry which is preliminary data.</text>
</comment>
<protein>
    <submittedName>
        <fullName evidence="2">Uncharacterized protein</fullName>
    </submittedName>
</protein>